<evidence type="ECO:0000313" key="2">
    <source>
        <dbReference type="Proteomes" id="UP000004778"/>
    </source>
</evidence>
<reference evidence="1 2" key="1">
    <citation type="submission" date="2009-01" db="EMBL/GenBank/DDBJ databases">
        <authorList>
            <person name="Qin X."/>
            <person name="Bachman B."/>
            <person name="Battles P."/>
            <person name="Bell A."/>
            <person name="Bess C."/>
            <person name="Bickham C."/>
            <person name="Chaboub L."/>
            <person name="Chen D."/>
            <person name="Coyle M."/>
            <person name="Deiros D.R."/>
            <person name="Dinh H."/>
            <person name="Forbes L."/>
            <person name="Fowler G."/>
            <person name="Francisco L."/>
            <person name="Fu Q."/>
            <person name="Gubbala S."/>
            <person name="Hale W."/>
            <person name="Han Y."/>
            <person name="Hemphill L."/>
            <person name="Highlander S.K."/>
            <person name="Hirani K."/>
            <person name="Hogues M."/>
            <person name="Jackson L."/>
            <person name="Jakkamsetti A."/>
            <person name="Javaid M."/>
            <person name="Jiang H."/>
            <person name="Korchina V."/>
            <person name="Kovar C."/>
            <person name="Lara F."/>
            <person name="Lee S."/>
            <person name="Mata R."/>
            <person name="Mathew T."/>
            <person name="Moen C."/>
            <person name="Morales K."/>
            <person name="Munidasa M."/>
            <person name="Nazareth L."/>
            <person name="Ngo R."/>
            <person name="Nguyen L."/>
            <person name="Okwuonu G."/>
            <person name="Ongeri F."/>
            <person name="Patil S."/>
            <person name="Petrosino J."/>
            <person name="Pham C."/>
            <person name="Pham P."/>
            <person name="Pu L.-L."/>
            <person name="Puazo M."/>
            <person name="Raj R."/>
            <person name="Reid J."/>
            <person name="Rouhana J."/>
            <person name="Saada N."/>
            <person name="Shang Y."/>
            <person name="Simmons D."/>
            <person name="Thornton R."/>
            <person name="Warren J."/>
            <person name="Weissenberger G."/>
            <person name="Zhang J."/>
            <person name="Zhang L."/>
            <person name="Zhou C."/>
            <person name="Zhu D."/>
            <person name="Muzny D."/>
            <person name="Worley K."/>
            <person name="Gibbs R."/>
        </authorList>
    </citation>
    <scope>NUCLEOTIDE SEQUENCE [LARGE SCALE GENOMIC DNA]</scope>
    <source>
        <strain evidence="1 2">DSM 15434</strain>
    </source>
</reference>
<gene>
    <name evidence="1" type="ORF">HMPREF0058_0045</name>
</gene>
<dbReference type="RefSeq" id="WP_006549345.1">
    <property type="nucleotide sequence ID" value="NZ_DS999576.1"/>
</dbReference>
<evidence type="ECO:0000313" key="1">
    <source>
        <dbReference type="EMBL" id="EEH67054.1"/>
    </source>
</evidence>
<name>C0W2F1_9ACTO</name>
<dbReference type="HOGENOM" id="CLU_2535100_0_0_11"/>
<keyword evidence="2" id="KW-1185">Reference proteome</keyword>
<sequence length="83" mass="9303">MKEVNGEPVIDSEELALFLDLPTQAVEEWSAHNWDGQAVPIPGIWVARGRRAMRRLTRQLGYVPAMSEALEVLREQRGQSSAS</sequence>
<dbReference type="EMBL" id="ACFH01000004">
    <property type="protein sequence ID" value="EEH67054.1"/>
    <property type="molecule type" value="Genomic_DNA"/>
</dbReference>
<protein>
    <submittedName>
        <fullName evidence="1">Uncharacterized protein</fullName>
    </submittedName>
</protein>
<dbReference type="Proteomes" id="UP000004778">
    <property type="component" value="Unassembled WGS sequence"/>
</dbReference>
<organism evidence="1 2">
    <name type="scientific">Actinomyces urogenitalis DSM 15434</name>
    <dbReference type="NCBI Taxonomy" id="525246"/>
    <lineage>
        <taxon>Bacteria</taxon>
        <taxon>Bacillati</taxon>
        <taxon>Actinomycetota</taxon>
        <taxon>Actinomycetes</taxon>
        <taxon>Actinomycetales</taxon>
        <taxon>Actinomycetaceae</taxon>
        <taxon>Actinomyces</taxon>
    </lineage>
</organism>
<accession>C0W2F1</accession>
<comment type="caution">
    <text evidence="1">The sequence shown here is derived from an EMBL/GenBank/DDBJ whole genome shotgun (WGS) entry which is preliminary data.</text>
</comment>
<dbReference type="AlphaFoldDB" id="C0W2F1"/>
<proteinExistence type="predicted"/>